<keyword evidence="2" id="KW-0560">Oxidoreductase</keyword>
<organism evidence="5 6">
    <name type="scientific">Pseudarthrobacter siccitolerans</name>
    <dbReference type="NCBI Taxonomy" id="861266"/>
    <lineage>
        <taxon>Bacteria</taxon>
        <taxon>Bacillati</taxon>
        <taxon>Actinomycetota</taxon>
        <taxon>Actinomycetes</taxon>
        <taxon>Micrococcales</taxon>
        <taxon>Micrococcaceae</taxon>
        <taxon>Pseudarthrobacter</taxon>
    </lineage>
</organism>
<evidence type="ECO:0000313" key="5">
    <source>
        <dbReference type="EMBL" id="MDQ0675146.1"/>
    </source>
</evidence>
<dbReference type="InterPro" id="IPR036291">
    <property type="entry name" value="NAD(P)-bd_dom_sf"/>
</dbReference>
<dbReference type="InterPro" id="IPR050129">
    <property type="entry name" value="Zn_alcohol_dh"/>
</dbReference>
<dbReference type="PANTHER" id="PTHR43401">
    <property type="entry name" value="L-THREONINE 3-DEHYDROGENASE"/>
    <property type="match status" value="1"/>
</dbReference>
<reference evidence="5 6" key="1">
    <citation type="submission" date="2023-07" db="EMBL/GenBank/DDBJ databases">
        <title>Comparative genomics of wheat-associated soil bacteria to identify genetic determinants of phenazine resistance.</title>
        <authorList>
            <person name="Mouncey N."/>
        </authorList>
    </citation>
    <scope>NUCLEOTIDE SEQUENCE [LARGE SCALE GENOMIC DNA]</scope>
    <source>
        <strain evidence="5 6">W1I3</strain>
    </source>
</reference>
<dbReference type="PANTHER" id="PTHR43401:SF2">
    <property type="entry name" value="L-THREONINE 3-DEHYDROGENASE"/>
    <property type="match status" value="1"/>
</dbReference>
<feature type="domain" description="Alcohol dehydrogenase-like C-terminal" evidence="3">
    <location>
        <begin position="158"/>
        <end position="270"/>
    </location>
</feature>
<gene>
    <name evidence="5" type="ORF">QFZ36_002707</name>
</gene>
<name>A0ABU0PMG7_9MICC</name>
<dbReference type="EMBL" id="JAUSXB010000001">
    <property type="protein sequence ID" value="MDQ0675146.1"/>
    <property type="molecule type" value="Genomic_DNA"/>
</dbReference>
<dbReference type="Pfam" id="PF08240">
    <property type="entry name" value="ADH_N"/>
    <property type="match status" value="1"/>
</dbReference>
<dbReference type="Pfam" id="PF00107">
    <property type="entry name" value="ADH_zinc_N"/>
    <property type="match status" value="1"/>
</dbReference>
<feature type="domain" description="Alcohol dehydrogenase-like N-terminal" evidence="4">
    <location>
        <begin position="42"/>
        <end position="98"/>
    </location>
</feature>
<keyword evidence="6" id="KW-1185">Reference proteome</keyword>
<comment type="cofactor">
    <cofactor evidence="1">
        <name>Zn(2+)</name>
        <dbReference type="ChEBI" id="CHEBI:29105"/>
    </cofactor>
</comment>
<evidence type="ECO:0000256" key="1">
    <source>
        <dbReference type="ARBA" id="ARBA00001947"/>
    </source>
</evidence>
<accession>A0ABU0PMG7</accession>
<dbReference type="InterPro" id="IPR013149">
    <property type="entry name" value="ADH-like_C"/>
</dbReference>
<dbReference type="SUPFAM" id="SSF50129">
    <property type="entry name" value="GroES-like"/>
    <property type="match status" value="1"/>
</dbReference>
<dbReference type="RefSeq" id="WP_306637238.1">
    <property type="nucleotide sequence ID" value="NZ_JAUSXB010000001.1"/>
</dbReference>
<dbReference type="InterPro" id="IPR011032">
    <property type="entry name" value="GroES-like_sf"/>
</dbReference>
<evidence type="ECO:0000259" key="3">
    <source>
        <dbReference type="Pfam" id="PF00107"/>
    </source>
</evidence>
<dbReference type="Proteomes" id="UP001236806">
    <property type="component" value="Unassembled WGS sequence"/>
</dbReference>
<proteinExistence type="predicted"/>
<evidence type="ECO:0000256" key="2">
    <source>
        <dbReference type="ARBA" id="ARBA00023002"/>
    </source>
</evidence>
<dbReference type="Gene3D" id="3.40.50.720">
    <property type="entry name" value="NAD(P)-binding Rossmann-like Domain"/>
    <property type="match status" value="1"/>
</dbReference>
<evidence type="ECO:0000313" key="6">
    <source>
        <dbReference type="Proteomes" id="UP001236806"/>
    </source>
</evidence>
<evidence type="ECO:0000259" key="4">
    <source>
        <dbReference type="Pfam" id="PF08240"/>
    </source>
</evidence>
<protein>
    <submittedName>
        <fullName evidence="5">Threonine dehydrogenase-like Zn-dependent dehydrogenase</fullName>
    </submittedName>
</protein>
<comment type="caution">
    <text evidence="5">The sequence shown here is derived from an EMBL/GenBank/DDBJ whole genome shotgun (WGS) entry which is preliminary data.</text>
</comment>
<dbReference type="Gene3D" id="3.90.180.10">
    <property type="entry name" value="Medium-chain alcohol dehydrogenases, catalytic domain"/>
    <property type="match status" value="2"/>
</dbReference>
<sequence>MGKPLISTLDQKAETKLASWLTATGPGKVTIDQGQPEMLPGGHVRVRVAYVGVCHSDTAMVREGQGPFPSRLGHEVSGTITESTDPALHAGLPVAAYVTDGYATEIIVPNDRIIPLHPGCSLRDAALAEPLACVIGGLEMLELAQASEVILVGAGFMGLMALRLLVAQGHRVTVIEPRDTARELANKWGADRTFSPDEVTDAMMQNNSFVIEATGAAAGLDLAASLVQIGGTLGIMGYHQSNGGKRTVDMESWNYRALRVLSLHHRNPEDVMRWMNRAQRLSAHKILSPSDLVDSLVRLEDLPALFAGEGGHNSIKTLLDLTEAS</sequence>
<dbReference type="SUPFAM" id="SSF51735">
    <property type="entry name" value="NAD(P)-binding Rossmann-fold domains"/>
    <property type="match status" value="1"/>
</dbReference>
<dbReference type="InterPro" id="IPR013154">
    <property type="entry name" value="ADH-like_N"/>
</dbReference>